<evidence type="ECO:0000256" key="2">
    <source>
        <dbReference type="ARBA" id="ARBA00023015"/>
    </source>
</evidence>
<dbReference type="AlphaFoldDB" id="A0A1H1XDT2"/>
<dbReference type="InterPro" id="IPR013325">
    <property type="entry name" value="RNA_pol_sigma_r2"/>
</dbReference>
<keyword evidence="4" id="KW-0804">Transcription</keyword>
<dbReference type="SUPFAM" id="SSF88946">
    <property type="entry name" value="Sigma2 domain of RNA polymerase sigma factors"/>
    <property type="match status" value="1"/>
</dbReference>
<dbReference type="GO" id="GO:0003677">
    <property type="term" value="F:DNA binding"/>
    <property type="evidence" value="ECO:0007669"/>
    <property type="project" value="InterPro"/>
</dbReference>
<dbReference type="EMBL" id="LT629763">
    <property type="protein sequence ID" value="SDT07457.1"/>
    <property type="molecule type" value="Genomic_DNA"/>
</dbReference>
<evidence type="ECO:0000256" key="3">
    <source>
        <dbReference type="ARBA" id="ARBA00023082"/>
    </source>
</evidence>
<dbReference type="InterPro" id="IPR036388">
    <property type="entry name" value="WH-like_DNA-bd_sf"/>
</dbReference>
<organism evidence="7 8">
    <name type="scientific">Halopseudomonas sabulinigri</name>
    <dbReference type="NCBI Taxonomy" id="472181"/>
    <lineage>
        <taxon>Bacteria</taxon>
        <taxon>Pseudomonadati</taxon>
        <taxon>Pseudomonadota</taxon>
        <taxon>Gammaproteobacteria</taxon>
        <taxon>Pseudomonadales</taxon>
        <taxon>Pseudomonadaceae</taxon>
        <taxon>Halopseudomonas</taxon>
    </lineage>
</organism>
<gene>
    <name evidence="7" type="ORF">SAMN05216271_3519</name>
</gene>
<proteinExistence type="inferred from homology"/>
<dbReference type="Proteomes" id="UP000243413">
    <property type="component" value="Chromosome I"/>
</dbReference>
<feature type="domain" description="RNA polymerase sigma-70 region 2" evidence="5">
    <location>
        <begin position="20"/>
        <end position="77"/>
    </location>
</feature>
<dbReference type="GO" id="GO:0006352">
    <property type="term" value="P:DNA-templated transcription initiation"/>
    <property type="evidence" value="ECO:0007669"/>
    <property type="project" value="InterPro"/>
</dbReference>
<keyword evidence="3" id="KW-0731">Sigma factor</keyword>
<name>A0A1H1XDT2_9GAMM</name>
<dbReference type="InterPro" id="IPR014284">
    <property type="entry name" value="RNA_pol_sigma-70_dom"/>
</dbReference>
<dbReference type="STRING" id="472181.SAMN05216271_3519"/>
<accession>A0A1H1XDT2</accession>
<dbReference type="CDD" id="cd06171">
    <property type="entry name" value="Sigma70_r4"/>
    <property type="match status" value="1"/>
</dbReference>
<dbReference type="InterPro" id="IPR013324">
    <property type="entry name" value="RNA_pol_sigma_r3/r4-like"/>
</dbReference>
<evidence type="ECO:0000313" key="8">
    <source>
        <dbReference type="Proteomes" id="UP000243413"/>
    </source>
</evidence>
<dbReference type="InterPro" id="IPR013249">
    <property type="entry name" value="RNA_pol_sigma70_r4_t2"/>
</dbReference>
<evidence type="ECO:0000256" key="1">
    <source>
        <dbReference type="ARBA" id="ARBA00010641"/>
    </source>
</evidence>
<dbReference type="GO" id="GO:0016987">
    <property type="term" value="F:sigma factor activity"/>
    <property type="evidence" value="ECO:0007669"/>
    <property type="project" value="UniProtKB-KW"/>
</dbReference>
<dbReference type="PANTHER" id="PTHR43133:SF63">
    <property type="entry name" value="RNA POLYMERASE SIGMA FACTOR FECI-RELATED"/>
    <property type="match status" value="1"/>
</dbReference>
<reference evidence="8" key="1">
    <citation type="submission" date="2016-10" db="EMBL/GenBank/DDBJ databases">
        <authorList>
            <person name="Varghese N."/>
            <person name="Submissions S."/>
        </authorList>
    </citation>
    <scope>NUCLEOTIDE SEQUENCE [LARGE SCALE GENOMIC DNA]</scope>
    <source>
        <strain evidence="8">JCM 14963</strain>
    </source>
</reference>
<evidence type="ECO:0000259" key="6">
    <source>
        <dbReference type="Pfam" id="PF08281"/>
    </source>
</evidence>
<dbReference type="SUPFAM" id="SSF88659">
    <property type="entry name" value="Sigma3 and sigma4 domains of RNA polymerase sigma factors"/>
    <property type="match status" value="1"/>
</dbReference>
<dbReference type="Gene3D" id="1.10.1740.10">
    <property type="match status" value="1"/>
</dbReference>
<evidence type="ECO:0000256" key="4">
    <source>
        <dbReference type="ARBA" id="ARBA00023163"/>
    </source>
</evidence>
<dbReference type="PANTHER" id="PTHR43133">
    <property type="entry name" value="RNA POLYMERASE ECF-TYPE SIGMA FACTO"/>
    <property type="match status" value="1"/>
</dbReference>
<dbReference type="Pfam" id="PF08281">
    <property type="entry name" value="Sigma70_r4_2"/>
    <property type="match status" value="1"/>
</dbReference>
<dbReference type="NCBIfam" id="TIGR02937">
    <property type="entry name" value="sigma70-ECF"/>
    <property type="match status" value="1"/>
</dbReference>
<sequence>MTEASRSQAGQDLAGLRMELRRFMGKRMSNPADADDLAQDVFVRWLDSAATQPWQQARPLLFRIARNLMVDHWRRQQIRGGTGLVELDEHQAEQDDALQTEGPLAMVEQQQRLHRLAEALEDLPPKRKQAFVLHKFDGLSQAAVARQMGISLSMVEKHIALAMLHCRRHAQARLPVQGE</sequence>
<feature type="domain" description="RNA polymerase sigma factor 70 region 4 type 2" evidence="6">
    <location>
        <begin position="114"/>
        <end position="166"/>
    </location>
</feature>
<comment type="similarity">
    <text evidence="1">Belongs to the sigma-70 factor family. ECF subfamily.</text>
</comment>
<evidence type="ECO:0000259" key="5">
    <source>
        <dbReference type="Pfam" id="PF04542"/>
    </source>
</evidence>
<protein>
    <submittedName>
        <fullName evidence="7">RNA polymerase sigma-70 factor, ECF subfamily</fullName>
    </submittedName>
</protein>
<dbReference type="Pfam" id="PF04542">
    <property type="entry name" value="Sigma70_r2"/>
    <property type="match status" value="1"/>
</dbReference>
<dbReference type="InterPro" id="IPR039425">
    <property type="entry name" value="RNA_pol_sigma-70-like"/>
</dbReference>
<dbReference type="Gene3D" id="1.10.10.10">
    <property type="entry name" value="Winged helix-like DNA-binding domain superfamily/Winged helix DNA-binding domain"/>
    <property type="match status" value="1"/>
</dbReference>
<keyword evidence="2" id="KW-0805">Transcription regulation</keyword>
<dbReference type="InterPro" id="IPR007627">
    <property type="entry name" value="RNA_pol_sigma70_r2"/>
</dbReference>
<evidence type="ECO:0000313" key="7">
    <source>
        <dbReference type="EMBL" id="SDT07457.1"/>
    </source>
</evidence>